<gene>
    <name evidence="3" type="ORF">NRB20_32060</name>
</gene>
<dbReference type="Pfam" id="PF11796">
    <property type="entry name" value="DUF3323"/>
    <property type="match status" value="1"/>
</dbReference>
<comment type="caution">
    <text evidence="3">The sequence shown here is derived from an EMBL/GenBank/DDBJ whole genome shotgun (WGS) entry which is preliminary data.</text>
</comment>
<feature type="domain" description="Conserved hypothetical protein CHP02679 N terminus" evidence="2">
    <location>
        <begin position="18"/>
        <end position="219"/>
    </location>
</feature>
<reference evidence="3 4" key="1">
    <citation type="submission" date="2019-10" db="EMBL/GenBank/DDBJ databases">
        <title>Nocardia macrotermitis sp. nov. and Nocardia aurantia sp. nov., isolated from the gut of fungus growing-termite Macrotermes natalensis.</title>
        <authorList>
            <person name="Benndorf R."/>
            <person name="Schwitalla J."/>
            <person name="Martin K."/>
            <person name="De Beer W."/>
            <person name="Kaster A.-K."/>
            <person name="Vollmers J."/>
            <person name="Poulsen M."/>
            <person name="Beemelmanns C."/>
        </authorList>
    </citation>
    <scope>NUCLEOTIDE SEQUENCE [LARGE SCALE GENOMIC DNA]</scope>
    <source>
        <strain evidence="3 4">RB20</strain>
    </source>
</reference>
<evidence type="ECO:0000313" key="4">
    <source>
        <dbReference type="Proteomes" id="UP000438448"/>
    </source>
</evidence>
<name>A0A7K0D308_9NOCA</name>
<dbReference type="EMBL" id="WEGK01000006">
    <property type="protein sequence ID" value="MQY20110.1"/>
    <property type="molecule type" value="Genomic_DNA"/>
</dbReference>
<dbReference type="InterPro" id="IPR024465">
    <property type="entry name" value="DUF2399"/>
</dbReference>
<protein>
    <recommendedName>
        <fullName evidence="5">DUF2399 domain-containing protein</fullName>
    </recommendedName>
</protein>
<sequence>MVFEALRRRAYRGGQLDTGSVRVTLTGEQRRQVARMLGTDWEVSGRQVNVRVLNASLAEHGLTVRQFIEALDGRPLPVRRDEVAEQEREEAAEQEFTVRTLCAAGVSEPVVRSWLAGSGAPRLGTGKAADLATEVAAVWPRLPWSGPPMRLAQLAAAATDNAHALDHSTDLGRTTARLIAATTGIAGPRRPGREWRAAWKSAGIRCDTVSSRVLTLNLPLDITAGHRPGAPAWLTLRDLLGPWSFDPVPDRLYVCENPTIVESAADELGPTCPPLICTDGVPALAALDLVAAAADHHIDIRVRADIDRTGLIIVSALRSVAPHVSPWRFDTHTYTTYFDLGTSESPLAEIYERHGRDLHEEAILPQLLDDLRATP</sequence>
<evidence type="ECO:0000259" key="1">
    <source>
        <dbReference type="Pfam" id="PF09664"/>
    </source>
</evidence>
<dbReference type="AlphaFoldDB" id="A0A7K0D308"/>
<dbReference type="InterPro" id="IPR024466">
    <property type="entry name" value="CHP02679_N"/>
</dbReference>
<keyword evidence="4" id="KW-1185">Reference proteome</keyword>
<accession>A0A7K0D308</accession>
<dbReference type="Pfam" id="PF09664">
    <property type="entry name" value="DUF2399"/>
    <property type="match status" value="1"/>
</dbReference>
<evidence type="ECO:0008006" key="5">
    <source>
        <dbReference type="Google" id="ProtNLM"/>
    </source>
</evidence>
<dbReference type="RefSeq" id="WP_194289873.1">
    <property type="nucleotide sequence ID" value="NZ_WEGK01000006.1"/>
</dbReference>
<dbReference type="Proteomes" id="UP000438448">
    <property type="component" value="Unassembled WGS sequence"/>
</dbReference>
<organism evidence="3 4">
    <name type="scientific">Nocardia macrotermitis</name>
    <dbReference type="NCBI Taxonomy" id="2585198"/>
    <lineage>
        <taxon>Bacteria</taxon>
        <taxon>Bacillati</taxon>
        <taxon>Actinomycetota</taxon>
        <taxon>Actinomycetes</taxon>
        <taxon>Mycobacteriales</taxon>
        <taxon>Nocardiaceae</taxon>
        <taxon>Nocardia</taxon>
    </lineage>
</organism>
<evidence type="ECO:0000259" key="2">
    <source>
        <dbReference type="Pfam" id="PF11796"/>
    </source>
</evidence>
<evidence type="ECO:0000313" key="3">
    <source>
        <dbReference type="EMBL" id="MQY20110.1"/>
    </source>
</evidence>
<proteinExistence type="predicted"/>
<feature type="domain" description="DUF2399" evidence="1">
    <location>
        <begin position="234"/>
        <end position="371"/>
    </location>
</feature>